<dbReference type="Pfam" id="PF14092">
    <property type="entry name" value="DUF4270"/>
    <property type="match status" value="1"/>
</dbReference>
<reference evidence="2 3" key="1">
    <citation type="submission" date="2018-08" db="EMBL/GenBank/DDBJ databases">
        <title>Pallidiluteibacterium maritimus gen. nov., sp. nov., isolated from coastal sediment.</title>
        <authorList>
            <person name="Zhou L.Y."/>
        </authorList>
    </citation>
    <scope>NUCLEOTIDE SEQUENCE [LARGE SCALE GENOMIC DNA]</scope>
    <source>
        <strain evidence="2 3">XSD2</strain>
    </source>
</reference>
<dbReference type="OrthoDB" id="1110209at2"/>
<gene>
    <name evidence="2" type="ORF">D1614_03685</name>
</gene>
<name>A0A399T4L7_9BACT</name>
<proteinExistence type="predicted"/>
<feature type="transmembrane region" description="Helical" evidence="1">
    <location>
        <begin position="20"/>
        <end position="39"/>
    </location>
</feature>
<sequence>MKRKQKSILIKIGNYVRKHIHQVLRFGTGFLFLVFAFTACNDKNDLGLELLPGEDLINVKSVVVKSDISAFTFTEDSIVTSEHSTNLLGSINDEVFGNTTVSFASQFRLTSYPDFGDNPVADSTFLFLYYRIIYGDTITPQNLKVYELTEPLNPDIEYTQETDLKMMASNNVLGELTFTPKVELDSASQDTLYQYLKIPIDNALGNRIVTADSLDLSTNAAFLSLFKGLYIEAEKLAASASGTLLSIETVPTSTFNGSVLAVYYNNDENRHKYEVDTLTPDTLSRVFRITQYSARVSNITHDYSGTAFENNLDQVEEQQEHIYIQPTGGLKSKIFIDNLLQWQDSTKTAINKAELVFQIDTIASNKDKYVPPSRLILTYVDKNGEEKLPVDAGFNSFYFDGYLRSDYTYHFNITQHLQRIIDVTDPSKEEYVGNQGFYLTTGRRPDFANRVVLHGADQPDGIKLVITYSKYLQ</sequence>
<keyword evidence="1" id="KW-0812">Transmembrane</keyword>
<evidence type="ECO:0000313" key="3">
    <source>
        <dbReference type="Proteomes" id="UP000265926"/>
    </source>
</evidence>
<protein>
    <submittedName>
        <fullName evidence="2">DUF4270 domain-containing protein</fullName>
    </submittedName>
</protein>
<keyword evidence="1" id="KW-1133">Transmembrane helix</keyword>
<dbReference type="AlphaFoldDB" id="A0A399T4L7"/>
<comment type="caution">
    <text evidence="2">The sequence shown here is derived from an EMBL/GenBank/DDBJ whole genome shotgun (WGS) entry which is preliminary data.</text>
</comment>
<dbReference type="InterPro" id="IPR025366">
    <property type="entry name" value="DUF4270"/>
</dbReference>
<dbReference type="Proteomes" id="UP000265926">
    <property type="component" value="Unassembled WGS sequence"/>
</dbReference>
<evidence type="ECO:0000256" key="1">
    <source>
        <dbReference type="SAM" id="Phobius"/>
    </source>
</evidence>
<keyword evidence="3" id="KW-1185">Reference proteome</keyword>
<accession>A0A399T4L7</accession>
<dbReference type="EMBL" id="QWGR01000002">
    <property type="protein sequence ID" value="RIJ49854.1"/>
    <property type="molecule type" value="Genomic_DNA"/>
</dbReference>
<organism evidence="2 3">
    <name type="scientific">Maribellus luteus</name>
    <dbReference type="NCBI Taxonomy" id="2305463"/>
    <lineage>
        <taxon>Bacteria</taxon>
        <taxon>Pseudomonadati</taxon>
        <taxon>Bacteroidota</taxon>
        <taxon>Bacteroidia</taxon>
        <taxon>Marinilabiliales</taxon>
        <taxon>Prolixibacteraceae</taxon>
        <taxon>Maribellus</taxon>
    </lineage>
</organism>
<keyword evidence="1" id="KW-0472">Membrane</keyword>
<evidence type="ECO:0000313" key="2">
    <source>
        <dbReference type="EMBL" id="RIJ49854.1"/>
    </source>
</evidence>